<dbReference type="InterPro" id="IPR016169">
    <property type="entry name" value="FAD-bd_PCMH_sub2"/>
</dbReference>
<dbReference type="PANTHER" id="PTHR42659:SF2">
    <property type="entry name" value="XANTHINE DEHYDROGENASE SUBUNIT C-RELATED"/>
    <property type="match status" value="1"/>
</dbReference>
<comment type="caution">
    <text evidence="6">The sequence shown here is derived from an EMBL/GenBank/DDBJ whole genome shotgun (WGS) entry which is preliminary data.</text>
</comment>
<evidence type="ECO:0000313" key="8">
    <source>
        <dbReference type="Proteomes" id="UP000257123"/>
    </source>
</evidence>
<evidence type="ECO:0000256" key="3">
    <source>
        <dbReference type="ARBA" id="ARBA00023002"/>
    </source>
</evidence>
<dbReference type="InterPro" id="IPR036318">
    <property type="entry name" value="FAD-bd_PCMH-like_sf"/>
</dbReference>
<keyword evidence="3" id="KW-0560">Oxidoreductase</keyword>
<dbReference type="InterPro" id="IPR051312">
    <property type="entry name" value="Diverse_Substr_Oxidored"/>
</dbReference>
<dbReference type="InterPro" id="IPR036683">
    <property type="entry name" value="CO_DH_flav_C_dom_sf"/>
</dbReference>
<dbReference type="Pfam" id="PF03450">
    <property type="entry name" value="CO_deh_flav_C"/>
    <property type="match status" value="1"/>
</dbReference>
<dbReference type="InterPro" id="IPR016167">
    <property type="entry name" value="FAD-bd_PCMH_sub1"/>
</dbReference>
<dbReference type="SUPFAM" id="SSF55447">
    <property type="entry name" value="CO dehydrogenase flavoprotein C-terminal domain-like"/>
    <property type="match status" value="1"/>
</dbReference>
<organism evidence="6 7">
    <name type="scientific">Pyrobaculum aerophilum</name>
    <dbReference type="NCBI Taxonomy" id="13773"/>
    <lineage>
        <taxon>Archaea</taxon>
        <taxon>Thermoproteota</taxon>
        <taxon>Thermoprotei</taxon>
        <taxon>Thermoproteales</taxon>
        <taxon>Thermoproteaceae</taxon>
        <taxon>Pyrobaculum</taxon>
    </lineage>
</organism>
<dbReference type="EMBL" id="NMUE01000013">
    <property type="protein sequence ID" value="RFA96227.1"/>
    <property type="molecule type" value="Genomic_DNA"/>
</dbReference>
<dbReference type="Proteomes" id="UP000256877">
    <property type="component" value="Unassembled WGS sequence"/>
</dbReference>
<dbReference type="InterPro" id="IPR016166">
    <property type="entry name" value="FAD-bd_PCMH"/>
</dbReference>
<dbReference type="InterPro" id="IPR002346">
    <property type="entry name" value="Mopterin_DH_FAD-bd"/>
</dbReference>
<evidence type="ECO:0000313" key="7">
    <source>
        <dbReference type="Proteomes" id="UP000256877"/>
    </source>
</evidence>
<dbReference type="SUPFAM" id="SSF56176">
    <property type="entry name" value="FAD-binding/transporter-associated domain-like"/>
    <property type="match status" value="1"/>
</dbReference>
<protein>
    <submittedName>
        <fullName evidence="6">Carbon monoxide dehydrogenase</fullName>
    </submittedName>
</protein>
<dbReference type="PROSITE" id="PS51387">
    <property type="entry name" value="FAD_PCMH"/>
    <property type="match status" value="1"/>
</dbReference>
<dbReference type="Proteomes" id="UP000257123">
    <property type="component" value="Unassembled WGS sequence"/>
</dbReference>
<dbReference type="GO" id="GO:0016491">
    <property type="term" value="F:oxidoreductase activity"/>
    <property type="evidence" value="ECO:0007669"/>
    <property type="project" value="UniProtKB-KW"/>
</dbReference>
<gene>
    <name evidence="5" type="ORF">CGL51_05320</name>
    <name evidence="6" type="ORF">CGL52_00610</name>
</gene>
<dbReference type="AlphaFoldDB" id="A0A371R777"/>
<dbReference type="OrthoDB" id="19205at2157"/>
<proteinExistence type="predicted"/>
<dbReference type="SMART" id="SM01092">
    <property type="entry name" value="CO_deh_flav_C"/>
    <property type="match status" value="1"/>
</dbReference>
<evidence type="ECO:0000313" key="5">
    <source>
        <dbReference type="EMBL" id="RFA96227.1"/>
    </source>
</evidence>
<reference evidence="7 8" key="1">
    <citation type="submission" date="2017-07" db="EMBL/GenBank/DDBJ databases">
        <title>Draft genome sequence of aerobic hyperthermophilic archaea, Pyrobaculum aerophilum YKB31 and YKB32.</title>
        <authorList>
            <person name="Mochizuki T."/>
            <person name="Berliner A.J."/>
            <person name="Yoshida-Takashima Y."/>
            <person name="Takaki Y."/>
            <person name="Nunoura T."/>
            <person name="Takai K."/>
        </authorList>
    </citation>
    <scope>NUCLEOTIDE SEQUENCE [LARGE SCALE GENOMIC DNA]</scope>
    <source>
        <strain evidence="5 8">YKB31</strain>
        <strain evidence="6 7">YKB32</strain>
    </source>
</reference>
<dbReference type="EMBL" id="NMUF01000001">
    <property type="protein sequence ID" value="RFB00393.1"/>
    <property type="molecule type" value="Genomic_DNA"/>
</dbReference>
<dbReference type="InterPro" id="IPR005107">
    <property type="entry name" value="CO_DH_flav_C"/>
</dbReference>
<feature type="domain" description="FAD-binding PCMH-type" evidence="4">
    <location>
        <begin position="1"/>
        <end position="172"/>
    </location>
</feature>
<dbReference type="Gene3D" id="3.30.465.10">
    <property type="match status" value="1"/>
</dbReference>
<dbReference type="Gene3D" id="3.30.390.50">
    <property type="entry name" value="CO dehydrogenase flavoprotein, C-terminal domain"/>
    <property type="match status" value="1"/>
</dbReference>
<accession>A0A371R777</accession>
<name>A0A371R777_9CREN</name>
<evidence type="ECO:0000313" key="6">
    <source>
        <dbReference type="EMBL" id="RFB00393.1"/>
    </source>
</evidence>
<evidence type="ECO:0000256" key="1">
    <source>
        <dbReference type="ARBA" id="ARBA00022630"/>
    </source>
</evidence>
<dbReference type="RefSeq" id="WP_116420957.1">
    <property type="nucleotide sequence ID" value="NZ_NMUE01000013.1"/>
</dbReference>
<keyword evidence="1" id="KW-0285">Flavoprotein</keyword>
<evidence type="ECO:0000256" key="2">
    <source>
        <dbReference type="ARBA" id="ARBA00022827"/>
    </source>
</evidence>
<dbReference type="GO" id="GO:0071949">
    <property type="term" value="F:FAD binding"/>
    <property type="evidence" value="ECO:0007669"/>
    <property type="project" value="InterPro"/>
</dbReference>
<dbReference type="Pfam" id="PF00941">
    <property type="entry name" value="FAD_binding_5"/>
    <property type="match status" value="1"/>
</dbReference>
<dbReference type="FunFam" id="3.30.465.10:FF:000017">
    <property type="entry name" value="Xanthine dehydrogenase, FAD binding subunit"/>
    <property type="match status" value="1"/>
</dbReference>
<sequence>MYPRSFKLIWPHDLGEALEAVEEGALPLAGGQSLIPMMKLRLVAPDTMVYLGPLHDLNYIKIQNGKIKIGALATHAQIAQVLKSDCPLLSKAASEIGDVQVRNMGTIGGSVAHADPAADYPAALIALGATIKTISKRGTREIAAEKFFTGPYQTALTRGELVFEVIVPKTGRSVGYAKFTRIATDFAIAAVAVNIAVNNGIVENIAIGVTGVFHHPVRARWIEDVIVGKKLNDEVLSRALNREPEFEVISDSRAGKELRFKAFKAMAKKAILEAYENSEN</sequence>
<evidence type="ECO:0000259" key="4">
    <source>
        <dbReference type="PROSITE" id="PS51387"/>
    </source>
</evidence>
<keyword evidence="2" id="KW-0274">FAD</keyword>
<dbReference type="PANTHER" id="PTHR42659">
    <property type="entry name" value="XANTHINE DEHYDROGENASE SUBUNIT C-RELATED"/>
    <property type="match status" value="1"/>
</dbReference>
<dbReference type="Gene3D" id="3.30.43.10">
    <property type="entry name" value="Uridine Diphospho-n-acetylenolpyruvylglucosamine Reductase, domain 2"/>
    <property type="match status" value="1"/>
</dbReference>